<organism evidence="1 2">
    <name type="scientific">Citrus sinensis</name>
    <name type="common">Sweet orange</name>
    <name type="synonym">Citrus aurantium var. sinensis</name>
    <dbReference type="NCBI Taxonomy" id="2711"/>
    <lineage>
        <taxon>Eukaryota</taxon>
        <taxon>Viridiplantae</taxon>
        <taxon>Streptophyta</taxon>
        <taxon>Embryophyta</taxon>
        <taxon>Tracheophyta</taxon>
        <taxon>Spermatophyta</taxon>
        <taxon>Magnoliopsida</taxon>
        <taxon>eudicotyledons</taxon>
        <taxon>Gunneridae</taxon>
        <taxon>Pentapetalae</taxon>
        <taxon>rosids</taxon>
        <taxon>malvids</taxon>
        <taxon>Sapindales</taxon>
        <taxon>Rutaceae</taxon>
        <taxon>Aurantioideae</taxon>
        <taxon>Citrus</taxon>
    </lineage>
</organism>
<keyword evidence="2" id="KW-1185">Reference proteome</keyword>
<evidence type="ECO:0000313" key="2">
    <source>
        <dbReference type="Proteomes" id="UP000829398"/>
    </source>
</evidence>
<name>A0ACB8JP36_CITSI</name>
<comment type="caution">
    <text evidence="1">The sequence shown here is derived from an EMBL/GenBank/DDBJ whole genome shotgun (WGS) entry which is preliminary data.</text>
</comment>
<dbReference type="EMBL" id="CM039175">
    <property type="protein sequence ID" value="KAH9733967.1"/>
    <property type="molecule type" value="Genomic_DNA"/>
</dbReference>
<accession>A0ACB8JP36</accession>
<proteinExistence type="predicted"/>
<sequence>MKALLGAHDVWEVVEKGFTVPQNEATLTVEQKENLKDLKKKENKTKYLIFQSLDEDAFGKIAGATSSKGACEKLQTSYKGAEQVKKVRLQTLRGEFESLHMKASESISDYFTLVVTISNELKRNGEELKEEKAQVKDEAEAIQDRVKDGDILIGCLYMDDLIFTGIQQQEDDIFICQESYAKEIFKKFKMNDCNPISTQMECKVKLSKYDEGEEVDPTFFKSLVRSLCYLTCMRHGILYVVGLMSRYMKNPKITHFKAAKRIIYYIKCTTDFGLLYSFSNYYKLVGYNDSDRGGDVDDRKSTTEFVFFMGDTVFTWMSKKQPIITLSTCETEYVAATSSVCHAIWLRNLLKELGLTQVAPTKICVNNKSAIALSKNPIFHDRSKHIGTCYHYIRECITRKNVQIDYAMTKDQVADIFTKPLKVEDFIKFKNILGVVKQV</sequence>
<evidence type="ECO:0000313" key="1">
    <source>
        <dbReference type="EMBL" id="KAH9733967.1"/>
    </source>
</evidence>
<reference evidence="2" key="1">
    <citation type="journal article" date="2023" name="Hortic. Res.">
        <title>A chromosome-level phased genome enabling allele-level studies in sweet orange: a case study on citrus Huanglongbing tolerance.</title>
        <authorList>
            <person name="Wu B."/>
            <person name="Yu Q."/>
            <person name="Deng Z."/>
            <person name="Duan Y."/>
            <person name="Luo F."/>
            <person name="Gmitter F. Jr."/>
        </authorList>
    </citation>
    <scope>NUCLEOTIDE SEQUENCE [LARGE SCALE GENOMIC DNA]</scope>
    <source>
        <strain evidence="2">cv. Valencia</strain>
    </source>
</reference>
<protein>
    <submittedName>
        <fullName evidence="1">Uncharacterized protein</fullName>
    </submittedName>
</protein>
<dbReference type="Proteomes" id="UP000829398">
    <property type="component" value="Chromosome 6"/>
</dbReference>
<gene>
    <name evidence="1" type="ORF">KPL71_017217</name>
</gene>